<proteinExistence type="predicted"/>
<gene>
    <name evidence="2" type="ORF">Ctob_006475</name>
</gene>
<evidence type="ECO:0000313" key="2">
    <source>
        <dbReference type="EMBL" id="KOO31069.1"/>
    </source>
</evidence>
<comment type="caution">
    <text evidence="2">The sequence shown here is derived from an EMBL/GenBank/DDBJ whole genome shotgun (WGS) entry which is preliminary data.</text>
</comment>
<protein>
    <submittedName>
        <fullName evidence="2">Uncharacterized protein</fullName>
    </submittedName>
</protein>
<dbReference type="OrthoDB" id="10263082at2759"/>
<reference evidence="3" key="1">
    <citation type="journal article" date="2015" name="PLoS Genet.">
        <title>Genome Sequence and Transcriptome Analyses of Chrysochromulina tobin: Metabolic Tools for Enhanced Algal Fitness in the Prominent Order Prymnesiales (Haptophyceae).</title>
        <authorList>
            <person name="Hovde B.T."/>
            <person name="Deodato C.R."/>
            <person name="Hunsperger H.M."/>
            <person name="Ryken S.A."/>
            <person name="Yost W."/>
            <person name="Jha R.K."/>
            <person name="Patterson J."/>
            <person name="Monnat R.J. Jr."/>
            <person name="Barlow S.B."/>
            <person name="Starkenburg S.R."/>
            <person name="Cattolico R.A."/>
        </authorList>
    </citation>
    <scope>NUCLEOTIDE SEQUENCE</scope>
    <source>
        <strain evidence="3">CCMP291</strain>
    </source>
</reference>
<keyword evidence="1" id="KW-0732">Signal</keyword>
<keyword evidence="3" id="KW-1185">Reference proteome</keyword>
<dbReference type="AlphaFoldDB" id="A0A0M0JWY9"/>
<evidence type="ECO:0000256" key="1">
    <source>
        <dbReference type="SAM" id="SignalP"/>
    </source>
</evidence>
<accession>A0A0M0JWY9</accession>
<feature type="signal peptide" evidence="1">
    <location>
        <begin position="1"/>
        <end position="16"/>
    </location>
</feature>
<name>A0A0M0JWY9_9EUKA</name>
<sequence>MLVKTLPLAFAAVAAGQQTCATLRDTFQANSCCAANMGMEVATPLSDPTAELIAKGPSVFDMFLHMSNNFTLFNSPTLGSTIYPKSILANFKPIGTHTAHMCEATDALYSTTAVVADGHSGDTDYPFGPIKVIATVGEYDPATGYMLVGVPDGMGAYLRDATTVRIIFQSESYGGLNWWCGPANAPAARPTAARLGCGDSWPFMVNSNGASFTGSHVMYVDYDRQGLANFMSPGAPEAAVSFVKGAGQAVANAYNLKGQLIGKRNTNATQNCCSAAPHFSDTDHNGCGCWSTIHLASPPVRADWTMMSLCSAHLEERLQWGSTGVADTLFITNEEWSSYQTNADYVGIPAHVIDLANFNMYATGVFTMGGFEKIVEVNCGHTAYVCFGVSGYNGEFDVDRAAAAARKNALGKRPDGTDYVFTQNIHPARIYVGVKGRNALGQAATDFLSRNGLAYGKVYGFATNVAQTTGGRFLEDWSKNVAMPGQTVAGGFYPIDWRWNGTVTSFLHDGSWAFQHKTFDGLYFWNNGGNSPGSTFDRVASCKTEHNSPDPYGGARVLQGSTCGFFGIYDFSSEIFAKLEAARLDGTWFPTRIAATYINLQGEKNIVNQIQLGGKGKLANGNDARYMVDSATEAAKNVGGGIQTFEDIDGLEWIAAAGTTDGYIIIQEDGGNFYGERTFITRVRTDGVPLTYYFIAQSGGRLNTRMVAGVGVPAGTNDGYWASAAHEFSGLIDLSGMLARDASGNWIATAGVGATRRMAERMVPINNKTIVMGMQAHQQTAGIIRAMGGDRGGQLYTYKPQLPRVDALF</sequence>
<evidence type="ECO:0000313" key="3">
    <source>
        <dbReference type="Proteomes" id="UP000037460"/>
    </source>
</evidence>
<dbReference type="Proteomes" id="UP000037460">
    <property type="component" value="Unassembled WGS sequence"/>
</dbReference>
<dbReference type="EMBL" id="JWZX01002093">
    <property type="protein sequence ID" value="KOO31069.1"/>
    <property type="molecule type" value="Genomic_DNA"/>
</dbReference>
<organism evidence="2 3">
    <name type="scientific">Chrysochromulina tobinii</name>
    <dbReference type="NCBI Taxonomy" id="1460289"/>
    <lineage>
        <taxon>Eukaryota</taxon>
        <taxon>Haptista</taxon>
        <taxon>Haptophyta</taxon>
        <taxon>Prymnesiophyceae</taxon>
        <taxon>Prymnesiales</taxon>
        <taxon>Chrysochromulinaceae</taxon>
        <taxon>Chrysochromulina</taxon>
    </lineage>
</organism>
<feature type="chain" id="PRO_5005602196" evidence="1">
    <location>
        <begin position="17"/>
        <end position="809"/>
    </location>
</feature>